<dbReference type="PANTHER" id="PTHR11909">
    <property type="entry name" value="CASEIN KINASE-RELATED"/>
    <property type="match status" value="1"/>
</dbReference>
<gene>
    <name evidence="1" type="ORF">NAEGRDRAFT_76687</name>
</gene>
<dbReference type="InParanoid" id="D2W5J6"/>
<dbReference type="KEGG" id="ngr:NAEGRDRAFT_76687"/>
<dbReference type="AlphaFoldDB" id="D2W5J6"/>
<sequence>MYISDKGHIPLRKDKHLTGTARYASLNNHKGYEQSRRDDLESLGYVLLYFLRGTLPWQGLTGKTKEDHYNNIYNKKKNIKVVSLCKGLPIEFATYLNYTRGLKFFQEPDYLYLRNLFLNLFVRERYSLDYEWDWIVQERKQRTEQQSQQR</sequence>
<dbReference type="Proteomes" id="UP000006671">
    <property type="component" value="Unassembled WGS sequence"/>
</dbReference>
<organism evidence="2">
    <name type="scientific">Naegleria gruberi</name>
    <name type="common">Amoeba</name>
    <dbReference type="NCBI Taxonomy" id="5762"/>
    <lineage>
        <taxon>Eukaryota</taxon>
        <taxon>Discoba</taxon>
        <taxon>Heterolobosea</taxon>
        <taxon>Tetramitia</taxon>
        <taxon>Eutetramitia</taxon>
        <taxon>Vahlkampfiidae</taxon>
        <taxon>Naegleria</taxon>
    </lineage>
</organism>
<dbReference type="InterPro" id="IPR050235">
    <property type="entry name" value="CK1_Ser-Thr_kinase"/>
</dbReference>
<dbReference type="eggNOG" id="KOG1163">
    <property type="taxonomic scope" value="Eukaryota"/>
</dbReference>
<dbReference type="InterPro" id="IPR011009">
    <property type="entry name" value="Kinase-like_dom_sf"/>
</dbReference>
<keyword evidence="2" id="KW-1185">Reference proteome</keyword>
<protein>
    <submittedName>
        <fullName evidence="1">Predicted protein</fullName>
    </submittedName>
</protein>
<dbReference type="Gene3D" id="1.10.510.10">
    <property type="entry name" value="Transferase(Phosphotransferase) domain 1"/>
    <property type="match status" value="1"/>
</dbReference>
<evidence type="ECO:0000313" key="2">
    <source>
        <dbReference type="Proteomes" id="UP000006671"/>
    </source>
</evidence>
<dbReference type="RefSeq" id="XP_002668402.1">
    <property type="nucleotide sequence ID" value="XM_002668356.1"/>
</dbReference>
<dbReference type="EMBL" id="GG739085">
    <property type="protein sequence ID" value="EFC35658.1"/>
    <property type="molecule type" value="Genomic_DNA"/>
</dbReference>
<dbReference type="OrthoDB" id="5979581at2759"/>
<dbReference type="VEuPathDB" id="AmoebaDB:NAEGRDRAFT_76687"/>
<reference evidence="1 2" key="1">
    <citation type="journal article" date="2010" name="Cell">
        <title>The genome of Naegleria gruberi illuminates early eukaryotic versatility.</title>
        <authorList>
            <person name="Fritz-Laylin L.K."/>
            <person name="Prochnik S.E."/>
            <person name="Ginger M.L."/>
            <person name="Dacks J.B."/>
            <person name="Carpenter M.L."/>
            <person name="Field M.C."/>
            <person name="Kuo A."/>
            <person name="Paredez A."/>
            <person name="Chapman J."/>
            <person name="Pham J."/>
            <person name="Shu S."/>
            <person name="Neupane R."/>
            <person name="Cipriano M."/>
            <person name="Mancuso J."/>
            <person name="Tu H."/>
            <person name="Salamov A."/>
            <person name="Lindquist E."/>
            <person name="Shapiro H."/>
            <person name="Lucas S."/>
            <person name="Grigoriev I.V."/>
            <person name="Cande W.Z."/>
            <person name="Fulton C."/>
            <person name="Rokhsar D.S."/>
            <person name="Dawson S.C."/>
        </authorList>
    </citation>
    <scope>NUCLEOTIDE SEQUENCE [LARGE SCALE GENOMIC DNA]</scope>
    <source>
        <strain evidence="1 2">NEG-M</strain>
    </source>
</reference>
<name>D2W5J6_NAEGR</name>
<proteinExistence type="predicted"/>
<evidence type="ECO:0000313" key="1">
    <source>
        <dbReference type="EMBL" id="EFC35658.1"/>
    </source>
</evidence>
<dbReference type="SUPFAM" id="SSF56112">
    <property type="entry name" value="Protein kinase-like (PK-like)"/>
    <property type="match status" value="1"/>
</dbReference>
<accession>D2W5J6</accession>
<dbReference type="GeneID" id="8860355"/>
<dbReference type="STRING" id="5762.D2W5J6"/>